<evidence type="ECO:0000256" key="5">
    <source>
        <dbReference type="ARBA" id="ARBA00023242"/>
    </source>
</evidence>
<feature type="region of interest" description="Disordered" evidence="7">
    <location>
        <begin position="1"/>
        <end position="25"/>
    </location>
</feature>
<accession>A0A1E4TSM3</accession>
<reference evidence="10" key="1">
    <citation type="submission" date="2016-05" db="EMBL/GenBank/DDBJ databases">
        <title>Comparative genomics of biotechnologically important yeasts.</title>
        <authorList>
            <consortium name="DOE Joint Genome Institute"/>
            <person name="Riley R."/>
            <person name="Haridas S."/>
            <person name="Wolfe K.H."/>
            <person name="Lopes M.R."/>
            <person name="Hittinger C.T."/>
            <person name="Goker M."/>
            <person name="Salamov A."/>
            <person name="Wisecaver J."/>
            <person name="Long T.M."/>
            <person name="Aerts A.L."/>
            <person name="Barry K."/>
            <person name="Choi C."/>
            <person name="Clum A."/>
            <person name="Coughlan A.Y."/>
            <person name="Deshpande S."/>
            <person name="Douglass A.P."/>
            <person name="Hanson S.J."/>
            <person name="Klenk H.-P."/>
            <person name="Labutti K."/>
            <person name="Lapidus A."/>
            <person name="Lindquist E."/>
            <person name="Lipzen A."/>
            <person name="Meier-Kolthoff J.P."/>
            <person name="Ohm R.A."/>
            <person name="Otillar R.P."/>
            <person name="Pangilinan J."/>
            <person name="Peng Y."/>
            <person name="Rokas A."/>
            <person name="Rosa C.A."/>
            <person name="Scheuner C."/>
            <person name="Sibirny A.A."/>
            <person name="Slot J.C."/>
            <person name="Stielow J.B."/>
            <person name="Sun H."/>
            <person name="Kurtzman C.P."/>
            <person name="Blackwell M."/>
            <person name="Grigoriev I.V."/>
            <person name="Jeffries T.W."/>
        </authorList>
    </citation>
    <scope>NUCLEOTIDE SEQUENCE [LARGE SCALE GENOMIC DNA]</scope>
    <source>
        <strain evidence="10">NRRL Y-2460</strain>
    </source>
</reference>
<keyword evidence="3" id="KW-0677">Repeat</keyword>
<proteinExistence type="predicted"/>
<dbReference type="STRING" id="669874.A0A1E4TSM3"/>
<dbReference type="PROSITE" id="PS00678">
    <property type="entry name" value="WD_REPEATS_1"/>
    <property type="match status" value="2"/>
</dbReference>
<dbReference type="PANTHER" id="PTHR22850">
    <property type="entry name" value="WD40 REPEAT FAMILY"/>
    <property type="match status" value="1"/>
</dbReference>
<dbReference type="PRINTS" id="PR00320">
    <property type="entry name" value="GPROTEINBRPT"/>
</dbReference>
<dbReference type="InterPro" id="IPR022052">
    <property type="entry name" value="Histone-bd_RBBP4-like_N"/>
</dbReference>
<dbReference type="OrthoDB" id="427795at2759"/>
<feature type="repeat" description="WD" evidence="6">
    <location>
        <begin position="322"/>
        <end position="357"/>
    </location>
</feature>
<feature type="repeat" description="WD" evidence="6">
    <location>
        <begin position="278"/>
        <end position="313"/>
    </location>
</feature>
<sequence>MAPATEVGGSNSIQKESVPTPIDRNKRYQENEKIINEEFKIWKKTVPLLYDTIYTRAFEWPNLTIQWHPTYYKLNESKTMVSLKFLVGTNTSSNSKDYLKIYSIDLPASLSNDYKTALPISTTSSSRIEQSLKLLHQWEHPGEVNKARFNCLGNKIATLTNSGSILIFNVDKNEASYEYELKFHTKDGFGLEWNPNNPNQLISGTQDTKLAFWDLTFSVSKPKKIIETHDSVINDISWNKKYNYLIASVSDDKTLQIHDLRIENGVDVKNPLLKIEQAHGPNFDINAVSFNPELGNLLVTGGSDNLINCWDLRKMSKPFRKLYGHNASILQLQFNPLKPNQLMSSSIDRRLMIWDLSKLNDEDFDEQEFVKNIDYNDPIAKFIHGGFTSGISDFQWSPILEDLVIASGDDNLIEIFKPHIVEEAEEEEEEEGEDEGDGDEKMEEEEEQEHQEVKREVEQEKNEKSKEDENDHKEEKKEQEEGDVEMKE</sequence>
<keyword evidence="2 6" id="KW-0853">WD repeat</keyword>
<evidence type="ECO:0000256" key="1">
    <source>
        <dbReference type="ARBA" id="ARBA00004123"/>
    </source>
</evidence>
<dbReference type="AlphaFoldDB" id="A0A1E4TSM3"/>
<feature type="domain" description="Histone-binding protein RBBP4-like N-terminal" evidence="8">
    <location>
        <begin position="37"/>
        <end position="107"/>
    </location>
</feature>
<protein>
    <recommendedName>
        <fullName evidence="8">Histone-binding protein RBBP4-like N-terminal domain-containing protein</fullName>
    </recommendedName>
</protein>
<feature type="repeat" description="WD" evidence="6">
    <location>
        <begin position="181"/>
        <end position="215"/>
    </location>
</feature>
<feature type="compositionally biased region" description="Acidic residues" evidence="7">
    <location>
        <begin position="423"/>
        <end position="449"/>
    </location>
</feature>
<keyword evidence="4" id="KW-0156">Chromatin regulator</keyword>
<dbReference type="SUPFAM" id="SSF50978">
    <property type="entry name" value="WD40 repeat-like"/>
    <property type="match status" value="1"/>
</dbReference>
<feature type="compositionally biased region" description="Polar residues" evidence="7">
    <location>
        <begin position="8"/>
        <end position="17"/>
    </location>
</feature>
<organism evidence="9 10">
    <name type="scientific">Pachysolen tannophilus NRRL Y-2460</name>
    <dbReference type="NCBI Taxonomy" id="669874"/>
    <lineage>
        <taxon>Eukaryota</taxon>
        <taxon>Fungi</taxon>
        <taxon>Dikarya</taxon>
        <taxon>Ascomycota</taxon>
        <taxon>Saccharomycotina</taxon>
        <taxon>Pichiomycetes</taxon>
        <taxon>Pachysolenaceae</taxon>
        <taxon>Pachysolen</taxon>
    </lineage>
</organism>
<dbReference type="InterPro" id="IPR015943">
    <property type="entry name" value="WD40/YVTN_repeat-like_dom_sf"/>
</dbReference>
<dbReference type="InterPro" id="IPR036322">
    <property type="entry name" value="WD40_repeat_dom_sf"/>
</dbReference>
<evidence type="ECO:0000256" key="2">
    <source>
        <dbReference type="ARBA" id="ARBA00022574"/>
    </source>
</evidence>
<feature type="compositionally biased region" description="Basic and acidic residues" evidence="7">
    <location>
        <begin position="450"/>
        <end position="488"/>
    </location>
</feature>
<dbReference type="PROSITE" id="PS50294">
    <property type="entry name" value="WD_REPEATS_REGION"/>
    <property type="match status" value="2"/>
</dbReference>
<gene>
    <name evidence="9" type="ORF">PACTADRAFT_3630</name>
</gene>
<dbReference type="InterPro" id="IPR001680">
    <property type="entry name" value="WD40_rpt"/>
</dbReference>
<dbReference type="GO" id="GO:0006325">
    <property type="term" value="P:chromatin organization"/>
    <property type="evidence" value="ECO:0007669"/>
    <property type="project" value="UniProtKB-KW"/>
</dbReference>
<evidence type="ECO:0000256" key="7">
    <source>
        <dbReference type="SAM" id="MobiDB-lite"/>
    </source>
</evidence>
<dbReference type="InterPro" id="IPR020472">
    <property type="entry name" value="WD40_PAC1"/>
</dbReference>
<dbReference type="Pfam" id="PF00400">
    <property type="entry name" value="WD40"/>
    <property type="match status" value="3"/>
</dbReference>
<dbReference type="SMART" id="SM00320">
    <property type="entry name" value="WD40"/>
    <property type="match status" value="6"/>
</dbReference>
<evidence type="ECO:0000259" key="8">
    <source>
        <dbReference type="Pfam" id="PF12265"/>
    </source>
</evidence>
<evidence type="ECO:0000256" key="6">
    <source>
        <dbReference type="PROSITE-ProRule" id="PRU00221"/>
    </source>
</evidence>
<keyword evidence="10" id="KW-1185">Reference proteome</keyword>
<comment type="subcellular location">
    <subcellularLocation>
        <location evidence="1">Nucleus</location>
    </subcellularLocation>
</comment>
<evidence type="ECO:0000313" key="9">
    <source>
        <dbReference type="EMBL" id="ODV94737.1"/>
    </source>
</evidence>
<dbReference type="EMBL" id="KV454015">
    <property type="protein sequence ID" value="ODV94737.1"/>
    <property type="molecule type" value="Genomic_DNA"/>
</dbReference>
<dbReference type="Pfam" id="PF12265">
    <property type="entry name" value="CAF1C_H4-bd"/>
    <property type="match status" value="1"/>
</dbReference>
<keyword evidence="5" id="KW-0539">Nucleus</keyword>
<dbReference type="GO" id="GO:0005634">
    <property type="term" value="C:nucleus"/>
    <property type="evidence" value="ECO:0007669"/>
    <property type="project" value="UniProtKB-SubCell"/>
</dbReference>
<dbReference type="InterPro" id="IPR050459">
    <property type="entry name" value="WD_repeat_RBAP46/RBAP48/MSI1"/>
</dbReference>
<evidence type="ECO:0000313" key="10">
    <source>
        <dbReference type="Proteomes" id="UP000094236"/>
    </source>
</evidence>
<name>A0A1E4TSM3_PACTA</name>
<dbReference type="PROSITE" id="PS50082">
    <property type="entry name" value="WD_REPEATS_2"/>
    <property type="match status" value="3"/>
</dbReference>
<feature type="region of interest" description="Disordered" evidence="7">
    <location>
        <begin position="420"/>
        <end position="488"/>
    </location>
</feature>
<evidence type="ECO:0000256" key="4">
    <source>
        <dbReference type="ARBA" id="ARBA00022853"/>
    </source>
</evidence>
<dbReference type="InterPro" id="IPR019775">
    <property type="entry name" value="WD40_repeat_CS"/>
</dbReference>
<dbReference type="Proteomes" id="UP000094236">
    <property type="component" value="Unassembled WGS sequence"/>
</dbReference>
<evidence type="ECO:0000256" key="3">
    <source>
        <dbReference type="ARBA" id="ARBA00022737"/>
    </source>
</evidence>
<dbReference type="Gene3D" id="2.130.10.10">
    <property type="entry name" value="YVTN repeat-like/Quinoprotein amine dehydrogenase"/>
    <property type="match status" value="1"/>
</dbReference>